<keyword evidence="8" id="KW-1185">Reference proteome</keyword>
<dbReference type="AlphaFoldDB" id="A0AAN8Q842"/>
<evidence type="ECO:0000313" key="7">
    <source>
        <dbReference type="EMBL" id="KAK6184980.1"/>
    </source>
</evidence>
<protein>
    <recommendedName>
        <fullName evidence="9">Cyclin-J</fullName>
    </recommendedName>
</protein>
<dbReference type="CDD" id="cd20529">
    <property type="entry name" value="CYCLIN_CCNJ-like_rpt2"/>
    <property type="match status" value="1"/>
</dbReference>
<evidence type="ECO:0000256" key="2">
    <source>
        <dbReference type="ARBA" id="ARBA00023127"/>
    </source>
</evidence>
<evidence type="ECO:0000259" key="6">
    <source>
        <dbReference type="SMART" id="SM01332"/>
    </source>
</evidence>
<evidence type="ECO:0000256" key="1">
    <source>
        <dbReference type="ARBA" id="ARBA00022618"/>
    </source>
</evidence>
<dbReference type="SUPFAM" id="SSF47954">
    <property type="entry name" value="Cyclin-like"/>
    <property type="match status" value="2"/>
</dbReference>
<dbReference type="InterPro" id="IPR036915">
    <property type="entry name" value="Cyclin-like_sf"/>
</dbReference>
<evidence type="ECO:0000256" key="3">
    <source>
        <dbReference type="ARBA" id="ARBA00023306"/>
    </source>
</evidence>
<dbReference type="InterPro" id="IPR004367">
    <property type="entry name" value="Cyclin_C-dom"/>
</dbReference>
<evidence type="ECO:0008006" key="9">
    <source>
        <dbReference type="Google" id="ProtNLM"/>
    </source>
</evidence>
<dbReference type="CDD" id="cd20528">
    <property type="entry name" value="CYCLIN_CCNJ-like_rpt1"/>
    <property type="match status" value="1"/>
</dbReference>
<dbReference type="Pfam" id="PF00134">
    <property type="entry name" value="Cyclin_N"/>
    <property type="match status" value="1"/>
</dbReference>
<dbReference type="InterPro" id="IPR039361">
    <property type="entry name" value="Cyclin"/>
</dbReference>
<dbReference type="SMART" id="SM01332">
    <property type="entry name" value="Cyclin_C"/>
    <property type="match status" value="1"/>
</dbReference>
<organism evidence="7 8">
    <name type="scientific">Patella caerulea</name>
    <name type="common">Rayed Mediterranean limpet</name>
    <dbReference type="NCBI Taxonomy" id="87958"/>
    <lineage>
        <taxon>Eukaryota</taxon>
        <taxon>Metazoa</taxon>
        <taxon>Spiralia</taxon>
        <taxon>Lophotrochozoa</taxon>
        <taxon>Mollusca</taxon>
        <taxon>Gastropoda</taxon>
        <taxon>Patellogastropoda</taxon>
        <taxon>Patelloidea</taxon>
        <taxon>Patellidae</taxon>
        <taxon>Patella</taxon>
    </lineage>
</organism>
<comment type="similarity">
    <text evidence="4">Belongs to the cyclin family.</text>
</comment>
<feature type="domain" description="Cyclin-like" evidence="5">
    <location>
        <begin position="154"/>
        <end position="248"/>
    </location>
</feature>
<dbReference type="Gene3D" id="1.10.472.10">
    <property type="entry name" value="Cyclin-like"/>
    <property type="match status" value="2"/>
</dbReference>
<keyword evidence="3" id="KW-0131">Cell cycle</keyword>
<sequence>MIELDWWKNVIAADIYATLKQREHEIPQFHCQSLKLWSRRHLVDWLSVIVEQLHIDPMAQHLSVYLLDYFLDKMDVEHCHLYLLAMTCLRLAIKFEESCDKVPRQATLNAFIPKTCTSALHGYTPDEFLSMELTVLKFHKWQLAVPTSAHFLPYFLTIAADEGDLHNGVPIISKQIMCQYIEKHAKYFMEISLQDHTFRDYMPSLVASACIAAARICLLLTPTWPKHMMLLSDYYLEELLPCLQLMLSTHRMDKVNQVAQTSQVVPFTSSIPCTPCLPYQGAFIDYTNHRNSVVLAGAPALISHQLLR</sequence>
<feature type="domain" description="Cyclin-like" evidence="5">
    <location>
        <begin position="44"/>
        <end position="137"/>
    </location>
</feature>
<comment type="caution">
    <text evidence="7">The sequence shown here is derived from an EMBL/GenBank/DDBJ whole genome shotgun (WGS) entry which is preliminary data.</text>
</comment>
<dbReference type="PANTHER" id="PTHR10177">
    <property type="entry name" value="CYCLINS"/>
    <property type="match status" value="1"/>
</dbReference>
<gene>
    <name evidence="7" type="ORF">SNE40_007315</name>
</gene>
<dbReference type="GO" id="GO:0051726">
    <property type="term" value="P:regulation of cell cycle"/>
    <property type="evidence" value="ECO:0007669"/>
    <property type="project" value="UniProtKB-ARBA"/>
</dbReference>
<dbReference type="SMART" id="SM00385">
    <property type="entry name" value="CYCLIN"/>
    <property type="match status" value="2"/>
</dbReference>
<keyword evidence="1" id="KW-0132">Cell division</keyword>
<evidence type="ECO:0000259" key="5">
    <source>
        <dbReference type="SMART" id="SM00385"/>
    </source>
</evidence>
<evidence type="ECO:0000313" key="8">
    <source>
        <dbReference type="Proteomes" id="UP001347796"/>
    </source>
</evidence>
<dbReference type="GO" id="GO:0051301">
    <property type="term" value="P:cell division"/>
    <property type="evidence" value="ECO:0007669"/>
    <property type="project" value="UniProtKB-KW"/>
</dbReference>
<evidence type="ECO:0000256" key="4">
    <source>
        <dbReference type="RuleBase" id="RU000383"/>
    </source>
</evidence>
<dbReference type="InterPro" id="IPR013763">
    <property type="entry name" value="Cyclin-like_dom"/>
</dbReference>
<proteinExistence type="inferred from homology"/>
<dbReference type="Pfam" id="PF02984">
    <property type="entry name" value="Cyclin_C"/>
    <property type="match status" value="1"/>
</dbReference>
<reference evidence="7 8" key="1">
    <citation type="submission" date="2024-01" db="EMBL/GenBank/DDBJ databases">
        <title>The genome of the rayed Mediterranean limpet Patella caerulea (Linnaeus, 1758).</title>
        <authorList>
            <person name="Anh-Thu Weber A."/>
            <person name="Halstead-Nussloch G."/>
        </authorList>
    </citation>
    <scope>NUCLEOTIDE SEQUENCE [LARGE SCALE GENOMIC DNA]</scope>
    <source>
        <strain evidence="7">AATW-2023a</strain>
        <tissue evidence="7">Whole specimen</tissue>
    </source>
</reference>
<dbReference type="InterPro" id="IPR006671">
    <property type="entry name" value="Cyclin_N"/>
</dbReference>
<dbReference type="EMBL" id="JAZGQO010000006">
    <property type="protein sequence ID" value="KAK6184980.1"/>
    <property type="molecule type" value="Genomic_DNA"/>
</dbReference>
<keyword evidence="2 4" id="KW-0195">Cyclin</keyword>
<name>A0AAN8Q842_PATCE</name>
<feature type="domain" description="Cyclin C-terminal" evidence="6">
    <location>
        <begin position="146"/>
        <end position="274"/>
    </location>
</feature>
<accession>A0AAN8Q842</accession>
<dbReference type="FunFam" id="1.10.472.10:FF:000010">
    <property type="entry name" value="G1/S-specific cyclin Cln1"/>
    <property type="match status" value="1"/>
</dbReference>
<dbReference type="Proteomes" id="UP001347796">
    <property type="component" value="Unassembled WGS sequence"/>
</dbReference>
<dbReference type="GO" id="GO:0019887">
    <property type="term" value="F:protein kinase regulator activity"/>
    <property type="evidence" value="ECO:0007669"/>
    <property type="project" value="UniProtKB-ARBA"/>
</dbReference>